<keyword evidence="6" id="KW-0282">Flagellum</keyword>
<dbReference type="PANTHER" id="PTHR34773:SF1">
    <property type="entry name" value="FLAGELLAR SECRETION CHAPERONE FLIS"/>
    <property type="match status" value="1"/>
</dbReference>
<dbReference type="InterPro" id="IPR003713">
    <property type="entry name" value="FliS"/>
</dbReference>
<comment type="caution">
    <text evidence="6">The sequence shown here is derived from an EMBL/GenBank/DDBJ whole genome shotgun (WGS) entry which is preliminary data.</text>
</comment>
<dbReference type="CDD" id="cd16098">
    <property type="entry name" value="FliS"/>
    <property type="match status" value="1"/>
</dbReference>
<gene>
    <name evidence="6" type="ORF">FB382_003298</name>
</gene>
<protein>
    <submittedName>
        <fullName evidence="6">Flagellar protein FliS</fullName>
    </submittedName>
</protein>
<keyword evidence="6" id="KW-0969">Cilium</keyword>
<dbReference type="EMBL" id="JACGXA010000001">
    <property type="protein sequence ID" value="MBA8805007.1"/>
    <property type="molecule type" value="Genomic_DNA"/>
</dbReference>
<dbReference type="RefSeq" id="WP_182540830.1">
    <property type="nucleotide sequence ID" value="NZ_JACGXA010000001.1"/>
</dbReference>
<dbReference type="AlphaFoldDB" id="A0A7W3J2D4"/>
<evidence type="ECO:0000256" key="4">
    <source>
        <dbReference type="ARBA" id="ARBA00022795"/>
    </source>
</evidence>
<dbReference type="GO" id="GO:0044780">
    <property type="term" value="P:bacterial-type flagellum assembly"/>
    <property type="evidence" value="ECO:0007669"/>
    <property type="project" value="InterPro"/>
</dbReference>
<dbReference type="SUPFAM" id="SSF101116">
    <property type="entry name" value="Flagellar export chaperone FliS"/>
    <property type="match status" value="1"/>
</dbReference>
<accession>A0A7W3J2D4</accession>
<evidence type="ECO:0000313" key="6">
    <source>
        <dbReference type="EMBL" id="MBA8805007.1"/>
    </source>
</evidence>
<evidence type="ECO:0000256" key="1">
    <source>
        <dbReference type="ARBA" id="ARBA00004514"/>
    </source>
</evidence>
<dbReference type="NCBIfam" id="TIGR00208">
    <property type="entry name" value="fliS"/>
    <property type="match status" value="1"/>
</dbReference>
<keyword evidence="7" id="KW-1185">Reference proteome</keyword>
<dbReference type="InterPro" id="IPR036584">
    <property type="entry name" value="FliS_sf"/>
</dbReference>
<dbReference type="Pfam" id="PF02561">
    <property type="entry name" value="FliS"/>
    <property type="match status" value="1"/>
</dbReference>
<dbReference type="GO" id="GO:0005829">
    <property type="term" value="C:cytosol"/>
    <property type="evidence" value="ECO:0007669"/>
    <property type="project" value="UniProtKB-SubCell"/>
</dbReference>
<organism evidence="6 7">
    <name type="scientific">Nocardioides ginsengisegetis</name>
    <dbReference type="NCBI Taxonomy" id="661491"/>
    <lineage>
        <taxon>Bacteria</taxon>
        <taxon>Bacillati</taxon>
        <taxon>Actinomycetota</taxon>
        <taxon>Actinomycetes</taxon>
        <taxon>Propionibacteriales</taxon>
        <taxon>Nocardioidaceae</taxon>
        <taxon>Nocardioides</taxon>
    </lineage>
</organism>
<evidence type="ECO:0000256" key="5">
    <source>
        <dbReference type="ARBA" id="ARBA00023186"/>
    </source>
</evidence>
<dbReference type="Gene3D" id="1.20.120.340">
    <property type="entry name" value="Flagellar protein FliS"/>
    <property type="match status" value="1"/>
</dbReference>
<dbReference type="PANTHER" id="PTHR34773">
    <property type="entry name" value="FLAGELLAR SECRETION CHAPERONE FLIS"/>
    <property type="match status" value="1"/>
</dbReference>
<dbReference type="Proteomes" id="UP000580910">
    <property type="component" value="Unassembled WGS sequence"/>
</dbReference>
<keyword evidence="6" id="KW-0966">Cell projection</keyword>
<comment type="subcellular location">
    <subcellularLocation>
        <location evidence="1">Cytoplasm</location>
        <location evidence="1">Cytosol</location>
    </subcellularLocation>
</comment>
<proteinExistence type="inferred from homology"/>
<comment type="similarity">
    <text evidence="2">Belongs to the FliS family.</text>
</comment>
<evidence type="ECO:0000313" key="7">
    <source>
        <dbReference type="Proteomes" id="UP000580910"/>
    </source>
</evidence>
<keyword evidence="4" id="KW-1005">Bacterial flagellum biogenesis</keyword>
<name>A0A7W3J2D4_9ACTN</name>
<sequence>MYPSKTAAAGRETYLAASVQTASPAQLLVMLCERLVLDLQRASAALRSGQPSQAHEPLLHAQEILLELNASLDKDVWEGGPGLASLYDYLHGELVRANIAKDQRITDFCLDIVVVLRDTWREAALGLLSVSA</sequence>
<evidence type="ECO:0000256" key="2">
    <source>
        <dbReference type="ARBA" id="ARBA00008787"/>
    </source>
</evidence>
<reference evidence="6 7" key="1">
    <citation type="submission" date="2020-07" db="EMBL/GenBank/DDBJ databases">
        <title>Sequencing the genomes of 1000 actinobacteria strains.</title>
        <authorList>
            <person name="Klenk H.-P."/>
        </authorList>
    </citation>
    <scope>NUCLEOTIDE SEQUENCE [LARGE SCALE GENOMIC DNA]</scope>
    <source>
        <strain evidence="6 7">DSM 21349</strain>
    </source>
</reference>
<evidence type="ECO:0000256" key="3">
    <source>
        <dbReference type="ARBA" id="ARBA00022490"/>
    </source>
</evidence>
<keyword evidence="3" id="KW-0963">Cytoplasm</keyword>
<dbReference type="GO" id="GO:0071973">
    <property type="term" value="P:bacterial-type flagellum-dependent cell motility"/>
    <property type="evidence" value="ECO:0007669"/>
    <property type="project" value="TreeGrafter"/>
</dbReference>
<keyword evidence="5" id="KW-0143">Chaperone</keyword>